<organism evidence="2 3">
    <name type="scientific">Lentinula boryana</name>
    <dbReference type="NCBI Taxonomy" id="40481"/>
    <lineage>
        <taxon>Eukaryota</taxon>
        <taxon>Fungi</taxon>
        <taxon>Dikarya</taxon>
        <taxon>Basidiomycota</taxon>
        <taxon>Agaricomycotina</taxon>
        <taxon>Agaricomycetes</taxon>
        <taxon>Agaricomycetidae</taxon>
        <taxon>Agaricales</taxon>
        <taxon>Marasmiineae</taxon>
        <taxon>Omphalotaceae</taxon>
        <taxon>Lentinula</taxon>
    </lineage>
</organism>
<feature type="transmembrane region" description="Helical" evidence="1">
    <location>
        <begin position="27"/>
        <end position="48"/>
    </location>
</feature>
<accession>A0ABQ8QAH9</accession>
<proteinExistence type="predicted"/>
<keyword evidence="1" id="KW-1133">Transmembrane helix</keyword>
<dbReference type="Proteomes" id="UP001163828">
    <property type="component" value="Unassembled WGS sequence"/>
</dbReference>
<keyword evidence="3" id="KW-1185">Reference proteome</keyword>
<protein>
    <recommendedName>
        <fullName evidence="4">Secreted protein</fullName>
    </recommendedName>
</protein>
<evidence type="ECO:0000256" key="1">
    <source>
        <dbReference type="SAM" id="Phobius"/>
    </source>
</evidence>
<keyword evidence="1" id="KW-0472">Membrane</keyword>
<evidence type="ECO:0000313" key="3">
    <source>
        <dbReference type="Proteomes" id="UP001163828"/>
    </source>
</evidence>
<evidence type="ECO:0000313" key="2">
    <source>
        <dbReference type="EMBL" id="KAJ3995554.1"/>
    </source>
</evidence>
<name>A0ABQ8QAH9_9AGAR</name>
<gene>
    <name evidence="2" type="ORF">F5050DRAFT_279142</name>
</gene>
<keyword evidence="1" id="KW-0812">Transmembrane</keyword>
<comment type="caution">
    <text evidence="2">The sequence shown here is derived from an EMBL/GenBank/DDBJ whole genome shotgun (WGS) entry which is preliminary data.</text>
</comment>
<evidence type="ECO:0008006" key="4">
    <source>
        <dbReference type="Google" id="ProtNLM"/>
    </source>
</evidence>
<dbReference type="EMBL" id="MU790649">
    <property type="protein sequence ID" value="KAJ3995554.1"/>
    <property type="molecule type" value="Genomic_DNA"/>
</dbReference>
<reference evidence="2" key="1">
    <citation type="submission" date="2022-08" db="EMBL/GenBank/DDBJ databases">
        <authorList>
            <consortium name="DOE Joint Genome Institute"/>
            <person name="Min B."/>
            <person name="Riley R."/>
            <person name="Sierra-Patev S."/>
            <person name="Naranjo-Ortiz M."/>
            <person name="Looney B."/>
            <person name="Konkel Z."/>
            <person name="Slot J.C."/>
            <person name="Sakamoto Y."/>
            <person name="Steenwyk J.L."/>
            <person name="Rokas A."/>
            <person name="Carro J."/>
            <person name="Camarero S."/>
            <person name="Ferreira P."/>
            <person name="Molpeceres G."/>
            <person name="Ruiz-Duenas F.J."/>
            <person name="Serrano A."/>
            <person name="Henrissat B."/>
            <person name="Drula E."/>
            <person name="Hughes K.W."/>
            <person name="Mata J.L."/>
            <person name="Ishikawa N.K."/>
            <person name="Vargas-Isla R."/>
            <person name="Ushijima S."/>
            <person name="Smith C.A."/>
            <person name="Ahrendt S."/>
            <person name="Andreopoulos W."/>
            <person name="He G."/>
            <person name="Labutti K."/>
            <person name="Lipzen A."/>
            <person name="Ng V."/>
            <person name="Sandor L."/>
            <person name="Barry K."/>
            <person name="Martinez A.T."/>
            <person name="Xiao Y."/>
            <person name="Gibbons J.G."/>
            <person name="Terashima K."/>
            <person name="Hibbett D.S."/>
            <person name="Grigoriev I.V."/>
        </authorList>
    </citation>
    <scope>NUCLEOTIDE SEQUENCE</scope>
    <source>
        <strain evidence="2">TFB10827</strain>
    </source>
</reference>
<sequence>MPVRMLVGNLFQLLVRFLRWTGRASSILSSFVCCGIFAALCDPLFFAFRRISSLSCSFQSSTRWKTSNHRKFIVRSMIQGDNLNVVSIYIFSSLSQWNFSSHPL</sequence>